<evidence type="ECO:0000256" key="2">
    <source>
        <dbReference type="ARBA" id="ARBA00022481"/>
    </source>
</evidence>
<dbReference type="PANTHER" id="PTHR43804">
    <property type="entry name" value="LD18447P"/>
    <property type="match status" value="1"/>
</dbReference>
<dbReference type="EMBL" id="BRPK01000009">
    <property type="protein sequence ID" value="GLB41103.1"/>
    <property type="molecule type" value="Genomic_DNA"/>
</dbReference>
<dbReference type="Gene3D" id="3.30.70.1660">
    <property type="match status" value="2"/>
</dbReference>
<accession>A0A9P3PT47</accession>
<proteinExistence type="inferred from homology"/>
<reference evidence="5" key="1">
    <citation type="submission" date="2022-07" db="EMBL/GenBank/DDBJ databases">
        <title>The genome of Lyophyllum shimeji provides insight into the initial evolution of ectomycorrhizal fungal genome.</title>
        <authorList>
            <person name="Kobayashi Y."/>
            <person name="Shibata T."/>
            <person name="Hirakawa H."/>
            <person name="Shigenobu S."/>
            <person name="Nishiyama T."/>
            <person name="Yamada A."/>
            <person name="Hasebe M."/>
            <person name="Kawaguchi M."/>
        </authorList>
    </citation>
    <scope>NUCLEOTIDE SEQUENCE</scope>
    <source>
        <strain evidence="5">AT787</strain>
    </source>
</reference>
<keyword evidence="3" id="KW-0648">Protein biosynthesis</keyword>
<gene>
    <name evidence="5" type="primary">MRF1</name>
    <name evidence="5" type="ORF">LshimejAT787_0903180</name>
</gene>
<keyword evidence="2" id="KW-0488">Methylation</keyword>
<dbReference type="GO" id="GO:0032543">
    <property type="term" value="P:mitochondrial translation"/>
    <property type="evidence" value="ECO:0007669"/>
    <property type="project" value="UniProtKB-ARBA"/>
</dbReference>
<dbReference type="FunFam" id="3.30.160.20:FF:000004">
    <property type="entry name" value="Peptide chain release factor 1"/>
    <property type="match status" value="1"/>
</dbReference>
<name>A0A9P3PT47_LYOSH</name>
<dbReference type="OrthoDB" id="2019491at2759"/>
<sequence length="392" mass="43959">MLSLSRRWLRITPAVCRFASSHAHSPSDSKNARIMRILEKRIEERKRLSSELSHDMSSSADIIRLKQLKESEPLQAAWDEYTRTRQLLDETTALFEDSDEAMRALALEEHQSLSTSLTSLISSHIPSLLIPPSPTTHLSAMLELKSGVGGSESSLFLADLMRMYLRLANSRRWHTSVVSQNENEGGGIKDALVEVKGDGAYEALRWESGVHRVQRVPATEASGRVHTSTVAVIVLPLVEETDSADALFSMDDVKIEVMRARGAGGQHVNKTESAVRLTHIPTGITVSMQDERSQHQNKRRAFTVLRSRLMDLKISREIAERRATRQSLVRTADRSEKIRTYNYAQERVTDHRIGLTLKNLSSVLEGDGLQDFIDALQKDHAESVLEDMLSAE</sequence>
<dbReference type="InterPro" id="IPR050057">
    <property type="entry name" value="Prokaryotic/Mito_RF"/>
</dbReference>
<dbReference type="InterPro" id="IPR045853">
    <property type="entry name" value="Pep_chain_release_fac_I_sf"/>
</dbReference>
<dbReference type="InterPro" id="IPR005139">
    <property type="entry name" value="PCRF"/>
</dbReference>
<dbReference type="AlphaFoldDB" id="A0A9P3PT47"/>
<protein>
    <submittedName>
        <fullName evidence="5">Chain release factor</fullName>
    </submittedName>
</protein>
<evidence type="ECO:0000313" key="6">
    <source>
        <dbReference type="Proteomes" id="UP001063166"/>
    </source>
</evidence>
<evidence type="ECO:0000259" key="4">
    <source>
        <dbReference type="PROSITE" id="PS00745"/>
    </source>
</evidence>
<dbReference type="PROSITE" id="PS00745">
    <property type="entry name" value="RF_PROK_I"/>
    <property type="match status" value="1"/>
</dbReference>
<dbReference type="Pfam" id="PF00472">
    <property type="entry name" value="RF-1"/>
    <property type="match status" value="1"/>
</dbReference>
<dbReference type="GO" id="GO:0005739">
    <property type="term" value="C:mitochondrion"/>
    <property type="evidence" value="ECO:0007669"/>
    <property type="project" value="GOC"/>
</dbReference>
<dbReference type="InterPro" id="IPR000352">
    <property type="entry name" value="Pep_chain_release_fac_I"/>
</dbReference>
<dbReference type="PANTHER" id="PTHR43804:SF7">
    <property type="entry name" value="LD18447P"/>
    <property type="match status" value="1"/>
</dbReference>
<organism evidence="5 6">
    <name type="scientific">Lyophyllum shimeji</name>
    <name type="common">Hon-shimeji</name>
    <name type="synonym">Tricholoma shimeji</name>
    <dbReference type="NCBI Taxonomy" id="47721"/>
    <lineage>
        <taxon>Eukaryota</taxon>
        <taxon>Fungi</taxon>
        <taxon>Dikarya</taxon>
        <taxon>Basidiomycota</taxon>
        <taxon>Agaricomycotina</taxon>
        <taxon>Agaricomycetes</taxon>
        <taxon>Agaricomycetidae</taxon>
        <taxon>Agaricales</taxon>
        <taxon>Tricholomatineae</taxon>
        <taxon>Lyophyllaceae</taxon>
        <taxon>Lyophyllum</taxon>
    </lineage>
</organism>
<comment type="caution">
    <text evidence="5">The sequence shown here is derived from an EMBL/GenBank/DDBJ whole genome shotgun (WGS) entry which is preliminary data.</text>
</comment>
<evidence type="ECO:0000256" key="1">
    <source>
        <dbReference type="ARBA" id="ARBA00010835"/>
    </source>
</evidence>
<dbReference type="GO" id="GO:0003747">
    <property type="term" value="F:translation release factor activity"/>
    <property type="evidence" value="ECO:0007669"/>
    <property type="project" value="InterPro"/>
</dbReference>
<dbReference type="Pfam" id="PF03462">
    <property type="entry name" value="PCRF"/>
    <property type="match status" value="1"/>
</dbReference>
<comment type="similarity">
    <text evidence="1">Belongs to the prokaryotic/mitochondrial release factor family.</text>
</comment>
<dbReference type="Gene3D" id="3.30.160.20">
    <property type="match status" value="1"/>
</dbReference>
<dbReference type="Gene3D" id="6.10.140.1950">
    <property type="match status" value="1"/>
</dbReference>
<evidence type="ECO:0000313" key="5">
    <source>
        <dbReference type="EMBL" id="GLB41103.1"/>
    </source>
</evidence>
<dbReference type="SMART" id="SM00937">
    <property type="entry name" value="PCRF"/>
    <property type="match status" value="1"/>
</dbReference>
<dbReference type="SUPFAM" id="SSF75620">
    <property type="entry name" value="Release factor"/>
    <property type="match status" value="1"/>
</dbReference>
<dbReference type="Proteomes" id="UP001063166">
    <property type="component" value="Unassembled WGS sequence"/>
</dbReference>
<keyword evidence="6" id="KW-1185">Reference proteome</keyword>
<evidence type="ECO:0000256" key="3">
    <source>
        <dbReference type="ARBA" id="ARBA00022917"/>
    </source>
</evidence>
<feature type="domain" description="Prokaryotic-type class I peptide chain release factors" evidence="4">
    <location>
        <begin position="259"/>
        <end position="275"/>
    </location>
</feature>